<evidence type="ECO:0000259" key="1">
    <source>
        <dbReference type="Pfam" id="PF07791"/>
    </source>
</evidence>
<protein>
    <recommendedName>
        <fullName evidence="1">Immunity MXAN-0049 protein domain-containing protein</fullName>
    </recommendedName>
</protein>
<name>A0ABD4YE40_9PSED</name>
<dbReference type="Proteomes" id="UP001160152">
    <property type="component" value="Unassembled WGS sequence"/>
</dbReference>
<feature type="domain" description="Immunity MXAN-0049 protein" evidence="1">
    <location>
        <begin position="65"/>
        <end position="193"/>
    </location>
</feature>
<evidence type="ECO:0000313" key="3">
    <source>
        <dbReference type="Proteomes" id="UP001160152"/>
    </source>
</evidence>
<dbReference type="Pfam" id="PF07791">
    <property type="entry name" value="Imm11"/>
    <property type="match status" value="1"/>
</dbReference>
<dbReference type="AlphaFoldDB" id="A0ABD4YE40"/>
<comment type="caution">
    <text evidence="2">The sequence shown here is derived from an EMBL/GenBank/DDBJ whole genome shotgun (WGS) entry which is preliminary data.</text>
</comment>
<accession>A0ABD4YE40</accession>
<dbReference type="InterPro" id="IPR012433">
    <property type="entry name" value="Imm11"/>
</dbReference>
<sequence>MKYYALRYDSHDAGCPTVLSGFFNCEEFEWGAFEINPMELVIEKMYALELTSLEVPLNDLDFDFYELGDTYVSKRFLEVCDGVGAKYRAIPLEISYGGASRKDEFYIFIPGESLAALDKSKSVFEVSKDMVTGLEVESPIYPGSVSIESISSFVMTPTLEGDLFRCQETLELFCSERFKAAASGLKGVRFEAVDEKYTYDTWAEFNDI</sequence>
<dbReference type="EMBL" id="JAOCBV010000001">
    <property type="protein sequence ID" value="MDH0757553.1"/>
    <property type="molecule type" value="Genomic_DNA"/>
</dbReference>
<reference evidence="2 3" key="1">
    <citation type="submission" date="2022-09" db="EMBL/GenBank/DDBJ databases">
        <title>Intensive care unit water sources are persistently colonized with multi-drug resistant bacteria and are the site of extensive horizontal gene transfer of antibiotic resistance genes.</title>
        <authorList>
            <person name="Diorio-Toth L."/>
        </authorList>
    </citation>
    <scope>NUCLEOTIDE SEQUENCE [LARGE SCALE GENOMIC DNA]</scope>
    <source>
        <strain evidence="2 3">GD03901</strain>
    </source>
</reference>
<organism evidence="2 3">
    <name type="scientific">Pseudomonas juntendi</name>
    <dbReference type="NCBI Taxonomy" id="2666183"/>
    <lineage>
        <taxon>Bacteria</taxon>
        <taxon>Pseudomonadati</taxon>
        <taxon>Pseudomonadota</taxon>
        <taxon>Gammaproteobacteria</taxon>
        <taxon>Pseudomonadales</taxon>
        <taxon>Pseudomonadaceae</taxon>
        <taxon>Pseudomonas</taxon>
    </lineage>
</organism>
<gene>
    <name evidence="2" type="ORF">N5C70_12660</name>
</gene>
<dbReference type="RefSeq" id="WP_165944178.1">
    <property type="nucleotide sequence ID" value="NZ_JACGCY010000123.1"/>
</dbReference>
<evidence type="ECO:0000313" key="2">
    <source>
        <dbReference type="EMBL" id="MDH0757553.1"/>
    </source>
</evidence>
<proteinExistence type="predicted"/>